<feature type="transmembrane region" description="Helical" evidence="1">
    <location>
        <begin position="90"/>
        <end position="112"/>
    </location>
</feature>
<dbReference type="InterPro" id="IPR009781">
    <property type="entry name" value="DUF1345"/>
</dbReference>
<proteinExistence type="predicted"/>
<dbReference type="Pfam" id="PF07077">
    <property type="entry name" value="DUF1345"/>
    <property type="match status" value="1"/>
</dbReference>
<protein>
    <submittedName>
        <fullName evidence="2">Putative membrane protein</fullName>
    </submittedName>
</protein>
<dbReference type="Proteomes" id="UP000020077">
    <property type="component" value="Unassembled WGS sequence"/>
</dbReference>
<gene>
    <name evidence="2" type="ORF">AW09_001055</name>
</gene>
<sequence length="229" mass="25191">MVDNLSSPPVRPKLLRVVMARPRLCVCTLIGLLTPCLLPQGLALPDITRWIIGWNVGVCLYFLFAAHMMFQSTHEKIRIRALQQDEGRILVLALVVSAAIIGLGAIIVQLGVARKSEGTLRYVHESLAVLTLVSCWAFTQVMFALHYAHDYYAAEMRGNPGGLDFPGTHSPDYADFLYFSCIIGTSGQTADISFSSRSMRRTGLVHCVLAYFFNTTLLALTINIASGLL</sequence>
<evidence type="ECO:0000256" key="1">
    <source>
        <dbReference type="SAM" id="Phobius"/>
    </source>
</evidence>
<organism evidence="2 3">
    <name type="scientific">Candidatus Accumulibacter phosphatis</name>
    <dbReference type="NCBI Taxonomy" id="327160"/>
    <lineage>
        <taxon>Bacteria</taxon>
        <taxon>Pseudomonadati</taxon>
        <taxon>Pseudomonadota</taxon>
        <taxon>Betaproteobacteria</taxon>
        <taxon>Candidatus Accumulibacter</taxon>
    </lineage>
</organism>
<keyword evidence="1" id="KW-1133">Transmembrane helix</keyword>
<dbReference type="AlphaFoldDB" id="A0A080LXR1"/>
<keyword evidence="1" id="KW-0812">Transmembrane</keyword>
<feature type="transmembrane region" description="Helical" evidence="1">
    <location>
        <begin position="53"/>
        <end position="70"/>
    </location>
</feature>
<name>A0A080LXR1_9PROT</name>
<accession>A0A080LXR1</accession>
<dbReference type="EMBL" id="JDVG02000182">
    <property type="protein sequence ID" value="KFB73692.1"/>
    <property type="molecule type" value="Genomic_DNA"/>
</dbReference>
<feature type="transmembrane region" description="Helical" evidence="1">
    <location>
        <begin position="127"/>
        <end position="148"/>
    </location>
</feature>
<comment type="caution">
    <text evidence="2">The sequence shown here is derived from an EMBL/GenBank/DDBJ whole genome shotgun (WGS) entry which is preliminary data.</text>
</comment>
<evidence type="ECO:0000313" key="3">
    <source>
        <dbReference type="Proteomes" id="UP000020077"/>
    </source>
</evidence>
<keyword evidence="1" id="KW-0472">Membrane</keyword>
<reference evidence="2 3" key="1">
    <citation type="submission" date="2014-02" db="EMBL/GenBank/DDBJ databases">
        <title>Expanding our view of genomic diversity in Candidatus Accumulibacter clades.</title>
        <authorList>
            <person name="Skennerton C.T."/>
            <person name="Barr J.J."/>
            <person name="Slater F.R."/>
            <person name="Bond P.L."/>
            <person name="Tyson G.W."/>
        </authorList>
    </citation>
    <scope>NUCLEOTIDE SEQUENCE [LARGE SCALE GENOMIC DNA]</scope>
    <source>
        <strain evidence="3">BA-91</strain>
    </source>
</reference>
<evidence type="ECO:0000313" key="2">
    <source>
        <dbReference type="EMBL" id="KFB73692.1"/>
    </source>
</evidence>
<feature type="transmembrane region" description="Helical" evidence="1">
    <location>
        <begin position="203"/>
        <end position="225"/>
    </location>
</feature>